<accession>A0ABU4WE34</accession>
<dbReference type="EMBL" id="JALBUT010000001">
    <property type="protein sequence ID" value="MDX8414812.1"/>
    <property type="molecule type" value="Genomic_DNA"/>
</dbReference>
<comment type="caution">
    <text evidence="4">The sequence shown here is derived from an EMBL/GenBank/DDBJ whole genome shotgun (WGS) entry which is preliminary data.</text>
</comment>
<dbReference type="CDD" id="cd00118">
    <property type="entry name" value="LysM"/>
    <property type="match status" value="1"/>
</dbReference>
<dbReference type="SMART" id="SM00257">
    <property type="entry name" value="LysM"/>
    <property type="match status" value="1"/>
</dbReference>
<evidence type="ECO:0000259" key="3">
    <source>
        <dbReference type="PROSITE" id="PS51782"/>
    </source>
</evidence>
<dbReference type="InterPro" id="IPR018392">
    <property type="entry name" value="LysM"/>
</dbReference>
<dbReference type="SUPFAM" id="SSF54106">
    <property type="entry name" value="LysM domain"/>
    <property type="match status" value="1"/>
</dbReference>
<protein>
    <submittedName>
        <fullName evidence="4">LysM peptidoglycan-binding domain-containing protein</fullName>
    </submittedName>
</protein>
<evidence type="ECO:0000256" key="2">
    <source>
        <dbReference type="SAM" id="SignalP"/>
    </source>
</evidence>
<dbReference type="Proteomes" id="UP001275932">
    <property type="component" value="Unassembled WGS sequence"/>
</dbReference>
<proteinExistence type="predicted"/>
<organism evidence="4 5">
    <name type="scientific">Intestinicryptomonas porci</name>
    <dbReference type="NCBI Taxonomy" id="2926320"/>
    <lineage>
        <taxon>Bacteria</taxon>
        <taxon>Pseudomonadati</taxon>
        <taxon>Verrucomicrobiota</taxon>
        <taxon>Opitutia</taxon>
        <taxon>Opitutales</taxon>
        <taxon>Intestinicryptomonaceae</taxon>
        <taxon>Intestinicryptomonas</taxon>
    </lineage>
</organism>
<keyword evidence="2" id="KW-0732">Signal</keyword>
<dbReference type="Pfam" id="PF01476">
    <property type="entry name" value="LysM"/>
    <property type="match status" value="1"/>
</dbReference>
<feature type="chain" id="PRO_5045214131" evidence="2">
    <location>
        <begin position="26"/>
        <end position="190"/>
    </location>
</feature>
<dbReference type="PROSITE" id="PS51782">
    <property type="entry name" value="LYSM"/>
    <property type="match status" value="1"/>
</dbReference>
<reference evidence="4 5" key="1">
    <citation type="submission" date="2022-03" db="EMBL/GenBank/DDBJ databases">
        <title>Novel taxa within the pig intestine.</title>
        <authorList>
            <person name="Wylensek D."/>
            <person name="Bishof K."/>
            <person name="Afrizal A."/>
            <person name="Clavel T."/>
        </authorList>
    </citation>
    <scope>NUCLEOTIDE SEQUENCE [LARGE SCALE GENOMIC DNA]</scope>
    <source>
        <strain evidence="4 5">CLA-KB-P66</strain>
    </source>
</reference>
<feature type="signal peptide" evidence="2">
    <location>
        <begin position="1"/>
        <end position="25"/>
    </location>
</feature>
<gene>
    <name evidence="4" type="ORF">MOX91_01245</name>
</gene>
<dbReference type="RefSeq" id="WP_370396259.1">
    <property type="nucleotide sequence ID" value="NZ_JALBUT010000001.1"/>
</dbReference>
<feature type="domain" description="LysM" evidence="3">
    <location>
        <begin position="141"/>
        <end position="186"/>
    </location>
</feature>
<keyword evidence="5" id="KW-1185">Reference proteome</keyword>
<evidence type="ECO:0000313" key="5">
    <source>
        <dbReference type="Proteomes" id="UP001275932"/>
    </source>
</evidence>
<keyword evidence="1" id="KW-0175">Coiled coil</keyword>
<feature type="coiled-coil region" evidence="1">
    <location>
        <begin position="31"/>
        <end position="65"/>
    </location>
</feature>
<sequence length="190" mass="20482">MKKFFTIFIVATVSACASAQSSVLADILQDLELIKREVGKLSLEIERLSAENESLKKALKDAQNAATSNEGMNAATASLRAEINSSVAKSQSETLAIVRKELDSLASQTNANLEKLAKAIGAKPQGQVQTNFSENYPKMGVTHTVVRGDTLSKIARKYGSTVKWIQDANRIADANRGLVVGQTIFVPTKE</sequence>
<dbReference type="InterPro" id="IPR036779">
    <property type="entry name" value="LysM_dom_sf"/>
</dbReference>
<dbReference type="PROSITE" id="PS51257">
    <property type="entry name" value="PROKAR_LIPOPROTEIN"/>
    <property type="match status" value="1"/>
</dbReference>
<name>A0ABU4WE34_9BACT</name>
<dbReference type="Gene3D" id="3.10.350.10">
    <property type="entry name" value="LysM domain"/>
    <property type="match status" value="1"/>
</dbReference>
<evidence type="ECO:0000313" key="4">
    <source>
        <dbReference type="EMBL" id="MDX8414812.1"/>
    </source>
</evidence>
<evidence type="ECO:0000256" key="1">
    <source>
        <dbReference type="SAM" id="Coils"/>
    </source>
</evidence>